<keyword evidence="5 12" id="KW-0633">Potassium transport</keyword>
<evidence type="ECO:0000256" key="7">
    <source>
        <dbReference type="ARBA" id="ARBA00022847"/>
    </source>
</evidence>
<comment type="caution">
    <text evidence="15">The sequence shown here is derived from an EMBL/GenBank/DDBJ whole genome shotgun (WGS) entry which is preliminary data.</text>
</comment>
<dbReference type="InterPro" id="IPR053951">
    <property type="entry name" value="K_trans_N"/>
</dbReference>
<reference evidence="15 16" key="1">
    <citation type="submission" date="2019-03" db="EMBL/GenBank/DDBJ databases">
        <title>Genomic Encyclopedia of Type Strains, Phase IV (KMG-IV): sequencing the most valuable type-strain genomes for metagenomic binning, comparative biology and taxonomic classification.</title>
        <authorList>
            <person name="Goeker M."/>
        </authorList>
    </citation>
    <scope>NUCLEOTIDE SEQUENCE [LARGE SCALE GENOMIC DNA]</scope>
    <source>
        <strain evidence="15 16">DSM 25287</strain>
    </source>
</reference>
<dbReference type="GO" id="GO:0005886">
    <property type="term" value="C:plasma membrane"/>
    <property type="evidence" value="ECO:0007669"/>
    <property type="project" value="UniProtKB-SubCell"/>
</dbReference>
<feature type="transmembrane region" description="Helical" evidence="12">
    <location>
        <begin position="401"/>
        <end position="421"/>
    </location>
</feature>
<feature type="transmembrane region" description="Helical" evidence="12">
    <location>
        <begin position="288"/>
        <end position="309"/>
    </location>
</feature>
<evidence type="ECO:0000313" key="15">
    <source>
        <dbReference type="EMBL" id="TCO81049.1"/>
    </source>
</evidence>
<keyword evidence="7 12" id="KW-0769">Symport</keyword>
<sequence>MSSSTPARNGLAALTIGALGVVYGDIGTSPLYALRECFSGPHAIAATPDNVLGVISLIFWSLIIVVTLKYVVLVLRADNRGEGGILALMALVAENRQHGQRGRWLVIGLGLFGAALFYGDGMITPAISVLSAVEGLKTATPLFDPYVVPITLLILIGLFVVQSHGTARVGISFGPVMCLWFVVLGVLGIVQAVQTPQVFAALWPVHAVRFFAENGWHGFIVLGAVFLCLTGGEALYADMGHFGARPIRLAWFGLVLPGIVLNYFGQGALLLAMPAAADNPFYLLAPGWALYPLVALSTLATVIASQAVISGVYSLTRQAVQLGYCPRVTVIHTSADEMGQIYIPSVNWGLLVAVLGLVVGFGSSSALAAAYGIAVTITMVITALLLLLLAHRVWNWPRAVCVLLIVPFLLIDLAFFGANALKIGQGGWFPLVAGAGVYILMTTWQRGRELLATRMHEGSLPLTAFLADVEDGSVLRVPGTAVFLTSDPDGVPHTLLHNLKHNKVLHERVVLLTVLVEEVPRVDEADRVRVDVIGNSFFRVAVRYGFMEEPDVPLALGLCRPYGLDLEPMDTTYFLGRETLISTTRPGMARWRERLFVNLSRNAARAMDFFRIPPNRVVELGTQIEL</sequence>
<evidence type="ECO:0000313" key="16">
    <source>
        <dbReference type="Proteomes" id="UP000295765"/>
    </source>
</evidence>
<evidence type="ECO:0000256" key="8">
    <source>
        <dbReference type="ARBA" id="ARBA00022958"/>
    </source>
</evidence>
<feature type="transmembrane region" description="Helical" evidence="12">
    <location>
        <begin position="427"/>
        <end position="444"/>
    </location>
</feature>
<feature type="transmembrane region" description="Helical" evidence="12">
    <location>
        <begin position="214"/>
        <end position="237"/>
    </location>
</feature>
<keyword evidence="9 12" id="KW-1133">Transmembrane helix</keyword>
<protein>
    <recommendedName>
        <fullName evidence="12">Probable potassium transport system protein Kup</fullName>
    </recommendedName>
</protein>
<dbReference type="GO" id="GO:0015079">
    <property type="term" value="F:potassium ion transmembrane transporter activity"/>
    <property type="evidence" value="ECO:0007669"/>
    <property type="project" value="UniProtKB-UniRule"/>
</dbReference>
<dbReference type="InterPro" id="IPR003855">
    <property type="entry name" value="K+_transporter"/>
</dbReference>
<feature type="transmembrane region" description="Helical" evidence="12">
    <location>
        <begin position="249"/>
        <end position="276"/>
    </location>
</feature>
<dbReference type="PANTHER" id="PTHR30540:SF79">
    <property type="entry name" value="LOW AFFINITY POTASSIUM TRANSPORT SYSTEM PROTEIN KUP"/>
    <property type="match status" value="1"/>
</dbReference>
<dbReference type="EMBL" id="SLWY01000010">
    <property type="protein sequence ID" value="TCO81049.1"/>
    <property type="molecule type" value="Genomic_DNA"/>
</dbReference>
<keyword evidence="11 12" id="KW-0472">Membrane</keyword>
<dbReference type="Pfam" id="PF22776">
    <property type="entry name" value="K_trans_C"/>
    <property type="match status" value="1"/>
</dbReference>
<keyword evidence="16" id="KW-1185">Reference proteome</keyword>
<feature type="transmembrane region" description="Helical" evidence="12">
    <location>
        <begin position="104"/>
        <end position="123"/>
    </location>
</feature>
<feature type="domain" description="K+ potassium transporter integral membrane" evidence="13">
    <location>
        <begin position="15"/>
        <end position="466"/>
    </location>
</feature>
<keyword evidence="4 12" id="KW-1003">Cell membrane</keyword>
<name>A0A4R2L9U8_9GAMM</name>
<evidence type="ECO:0000256" key="6">
    <source>
        <dbReference type="ARBA" id="ARBA00022692"/>
    </source>
</evidence>
<organism evidence="15 16">
    <name type="scientific">Plasticicumulans lactativorans</name>
    <dbReference type="NCBI Taxonomy" id="1133106"/>
    <lineage>
        <taxon>Bacteria</taxon>
        <taxon>Pseudomonadati</taxon>
        <taxon>Pseudomonadota</taxon>
        <taxon>Gammaproteobacteria</taxon>
        <taxon>Candidatus Competibacteraceae</taxon>
        <taxon>Plasticicumulans</taxon>
    </lineage>
</organism>
<feature type="transmembrane region" description="Helical" evidence="12">
    <location>
        <begin position="368"/>
        <end position="389"/>
    </location>
</feature>
<evidence type="ECO:0000259" key="14">
    <source>
        <dbReference type="Pfam" id="PF22776"/>
    </source>
</evidence>
<evidence type="ECO:0000256" key="10">
    <source>
        <dbReference type="ARBA" id="ARBA00023065"/>
    </source>
</evidence>
<comment type="function">
    <text evidence="12">Transport of potassium into the cell. Likely operates as a K(+):H(+) symporter.</text>
</comment>
<evidence type="ECO:0000256" key="11">
    <source>
        <dbReference type="ARBA" id="ARBA00023136"/>
    </source>
</evidence>
<proteinExistence type="inferred from homology"/>
<feature type="transmembrane region" description="Helical" evidence="12">
    <location>
        <begin position="51"/>
        <end position="72"/>
    </location>
</feature>
<evidence type="ECO:0000256" key="9">
    <source>
        <dbReference type="ARBA" id="ARBA00022989"/>
    </source>
</evidence>
<gene>
    <name evidence="12" type="primary">kup</name>
    <name evidence="15" type="ORF">EV699_11074</name>
</gene>
<feature type="transmembrane region" description="Helical" evidence="12">
    <location>
        <begin position="143"/>
        <end position="161"/>
    </location>
</feature>
<feature type="domain" description="K+ potassium transporter C-terminal" evidence="14">
    <location>
        <begin position="478"/>
        <end position="626"/>
    </location>
</feature>
<dbReference type="InterPro" id="IPR023051">
    <property type="entry name" value="Kup"/>
</dbReference>
<dbReference type="AlphaFoldDB" id="A0A4R2L9U8"/>
<accession>A0A4R2L9U8</accession>
<feature type="transmembrane region" description="Helical" evidence="12">
    <location>
        <begin position="173"/>
        <end position="194"/>
    </location>
</feature>
<evidence type="ECO:0000259" key="13">
    <source>
        <dbReference type="Pfam" id="PF02705"/>
    </source>
</evidence>
<keyword evidence="6 12" id="KW-0812">Transmembrane</keyword>
<dbReference type="HAMAP" id="MF_01522">
    <property type="entry name" value="Kup"/>
    <property type="match status" value="1"/>
</dbReference>
<feature type="transmembrane region" description="Helical" evidence="12">
    <location>
        <begin position="341"/>
        <end position="362"/>
    </location>
</feature>
<comment type="catalytic activity">
    <reaction evidence="12">
        <text>K(+)(in) + H(+)(in) = K(+)(out) + H(+)(out)</text>
        <dbReference type="Rhea" id="RHEA:28490"/>
        <dbReference type="ChEBI" id="CHEBI:15378"/>
        <dbReference type="ChEBI" id="CHEBI:29103"/>
    </reaction>
</comment>
<dbReference type="RefSeq" id="WP_243662620.1">
    <property type="nucleotide sequence ID" value="NZ_SLWY01000010.1"/>
</dbReference>
<dbReference type="Proteomes" id="UP000295765">
    <property type="component" value="Unassembled WGS sequence"/>
</dbReference>
<dbReference type="Pfam" id="PF02705">
    <property type="entry name" value="K_trans"/>
    <property type="match status" value="1"/>
</dbReference>
<dbReference type="PANTHER" id="PTHR30540">
    <property type="entry name" value="OSMOTIC STRESS POTASSIUM TRANSPORTER"/>
    <property type="match status" value="1"/>
</dbReference>
<keyword evidence="10 12" id="KW-0406">Ion transport</keyword>
<evidence type="ECO:0000256" key="3">
    <source>
        <dbReference type="ARBA" id="ARBA00022448"/>
    </source>
</evidence>
<dbReference type="InterPro" id="IPR053952">
    <property type="entry name" value="K_trans_C"/>
</dbReference>
<keyword evidence="8 12" id="KW-0630">Potassium</keyword>
<evidence type="ECO:0000256" key="5">
    <source>
        <dbReference type="ARBA" id="ARBA00022538"/>
    </source>
</evidence>
<keyword evidence="3 12" id="KW-0813">Transport</keyword>
<evidence type="ECO:0000256" key="12">
    <source>
        <dbReference type="HAMAP-Rule" id="MF_01522"/>
    </source>
</evidence>
<evidence type="ECO:0000256" key="2">
    <source>
        <dbReference type="ARBA" id="ARBA00007019"/>
    </source>
</evidence>
<evidence type="ECO:0000256" key="1">
    <source>
        <dbReference type="ARBA" id="ARBA00004141"/>
    </source>
</evidence>
<dbReference type="GO" id="GO:0015293">
    <property type="term" value="F:symporter activity"/>
    <property type="evidence" value="ECO:0007669"/>
    <property type="project" value="UniProtKB-UniRule"/>
</dbReference>
<comment type="subcellular location">
    <subcellularLocation>
        <location evidence="12">Cell membrane</location>
        <topology evidence="12">Multi-pass membrane protein</topology>
    </subcellularLocation>
    <subcellularLocation>
        <location evidence="1">Membrane</location>
        <topology evidence="1">Multi-pass membrane protein</topology>
    </subcellularLocation>
</comment>
<comment type="similarity">
    <text evidence="2 12">Belongs to the HAK/KUP transporter (TC 2.A.72) family.</text>
</comment>
<evidence type="ECO:0000256" key="4">
    <source>
        <dbReference type="ARBA" id="ARBA00022475"/>
    </source>
</evidence>